<dbReference type="AlphaFoldDB" id="A0A1H6D5Q4"/>
<proteinExistence type="predicted"/>
<evidence type="ECO:0000313" key="1">
    <source>
        <dbReference type="EMBL" id="SEG80318.1"/>
    </source>
</evidence>
<name>A0A1H6D5Q4_9HYPH</name>
<dbReference type="SUPFAM" id="SSF55729">
    <property type="entry name" value="Acyl-CoA N-acyltransferases (Nat)"/>
    <property type="match status" value="1"/>
</dbReference>
<gene>
    <name evidence="1" type="ORF">SAMN04488115_11631</name>
</gene>
<organism evidence="1 2">
    <name type="scientific">Bosea lathyri</name>
    <dbReference type="NCBI Taxonomy" id="1036778"/>
    <lineage>
        <taxon>Bacteria</taxon>
        <taxon>Pseudomonadati</taxon>
        <taxon>Pseudomonadota</taxon>
        <taxon>Alphaproteobacteria</taxon>
        <taxon>Hyphomicrobiales</taxon>
        <taxon>Boseaceae</taxon>
        <taxon>Bosea</taxon>
    </lineage>
</organism>
<dbReference type="InterPro" id="IPR016181">
    <property type="entry name" value="Acyl_CoA_acyltransferase"/>
</dbReference>
<dbReference type="GO" id="GO:0016740">
    <property type="term" value="F:transferase activity"/>
    <property type="evidence" value="ECO:0007669"/>
    <property type="project" value="UniProtKB-KW"/>
</dbReference>
<keyword evidence="2" id="KW-1185">Reference proteome</keyword>
<accession>A0A1H6D5Q4</accession>
<dbReference type="RefSeq" id="WP_103875369.1">
    <property type="nucleotide sequence ID" value="NZ_FNUY01000016.1"/>
</dbReference>
<dbReference type="EMBL" id="FNUY01000016">
    <property type="protein sequence ID" value="SEG80318.1"/>
    <property type="molecule type" value="Genomic_DNA"/>
</dbReference>
<keyword evidence="1" id="KW-0808">Transferase</keyword>
<dbReference type="Proteomes" id="UP000236743">
    <property type="component" value="Unassembled WGS sequence"/>
</dbReference>
<dbReference type="OrthoDB" id="5570877at2"/>
<reference evidence="1 2" key="1">
    <citation type="submission" date="2016-10" db="EMBL/GenBank/DDBJ databases">
        <authorList>
            <person name="de Groot N.N."/>
        </authorList>
    </citation>
    <scope>NUCLEOTIDE SEQUENCE [LARGE SCALE GENOMIC DNA]</scope>
    <source>
        <strain evidence="1 2">DSM 26656</strain>
    </source>
</reference>
<sequence>MSEFEIRPIEFDEKAIGEYCELFSKCFPGSANYSRKYLEWLYCENPLGRAVGFDAWAGSDLAAHYVCVPVSYRYGGKVVRGLLSLNTATGEAYRGKGLFTKLAEATYARGTDLGMDFVIGVANANSTPGFVKRLGFELISPLDAKIGIGLGVEQTQEASFQSVWDRDTIEWRLRSPRNAVHLVSRGDRSRFWAYAGRKSVIAVAERQSVSGGDGAGSFPFARPQVFIGLLPAAANLRGIAIDVPGRFRTSPLNLIFRPLAIGSASPKKSEILFDFLDFDAF</sequence>
<evidence type="ECO:0000313" key="2">
    <source>
        <dbReference type="Proteomes" id="UP000236743"/>
    </source>
</evidence>
<protein>
    <submittedName>
        <fullName evidence="1">Acetyltransferase (GNAT) domain-containing protein</fullName>
    </submittedName>
</protein>
<dbReference type="Gene3D" id="3.40.630.30">
    <property type="match status" value="1"/>
</dbReference>
<dbReference type="Pfam" id="PF13527">
    <property type="entry name" value="Acetyltransf_9"/>
    <property type="match status" value="1"/>
</dbReference>